<feature type="signal peptide" evidence="2">
    <location>
        <begin position="1"/>
        <end position="25"/>
    </location>
</feature>
<name>A0AAN7GQS0_9PEZI</name>
<evidence type="ECO:0000313" key="3">
    <source>
        <dbReference type="EMBL" id="KAK4224761.1"/>
    </source>
</evidence>
<feature type="region of interest" description="Disordered" evidence="1">
    <location>
        <begin position="186"/>
        <end position="217"/>
    </location>
</feature>
<dbReference type="Proteomes" id="UP001301958">
    <property type="component" value="Unassembled WGS sequence"/>
</dbReference>
<evidence type="ECO:0000256" key="1">
    <source>
        <dbReference type="SAM" id="MobiDB-lite"/>
    </source>
</evidence>
<dbReference type="AlphaFoldDB" id="A0AAN7GQS0"/>
<evidence type="ECO:0000313" key="4">
    <source>
        <dbReference type="Proteomes" id="UP001301958"/>
    </source>
</evidence>
<reference evidence="3" key="2">
    <citation type="submission" date="2023-05" db="EMBL/GenBank/DDBJ databases">
        <authorList>
            <consortium name="Lawrence Berkeley National Laboratory"/>
            <person name="Steindorff A."/>
            <person name="Hensen N."/>
            <person name="Bonometti L."/>
            <person name="Westerberg I."/>
            <person name="Brannstrom I.O."/>
            <person name="Guillou S."/>
            <person name="Cros-Aarteil S."/>
            <person name="Calhoun S."/>
            <person name="Haridas S."/>
            <person name="Kuo A."/>
            <person name="Mondo S."/>
            <person name="Pangilinan J."/>
            <person name="Riley R."/>
            <person name="Labutti K."/>
            <person name="Andreopoulos B."/>
            <person name="Lipzen A."/>
            <person name="Chen C."/>
            <person name="Yanf M."/>
            <person name="Daum C."/>
            <person name="Ng V."/>
            <person name="Clum A."/>
            <person name="Ohm R."/>
            <person name="Martin F."/>
            <person name="Silar P."/>
            <person name="Natvig D."/>
            <person name="Lalanne C."/>
            <person name="Gautier V."/>
            <person name="Ament-Velasquez S.L."/>
            <person name="Kruys A."/>
            <person name="Hutchinson M.I."/>
            <person name="Powell A.J."/>
            <person name="Barry K."/>
            <person name="Miller A.N."/>
            <person name="Grigoriev I.V."/>
            <person name="Debuchy R."/>
            <person name="Gladieux P."/>
            <person name="Thoren M.H."/>
            <person name="Johannesson H."/>
        </authorList>
    </citation>
    <scope>NUCLEOTIDE SEQUENCE</scope>
    <source>
        <strain evidence="3">CBS 990.96</strain>
    </source>
</reference>
<feature type="region of interest" description="Disordered" evidence="1">
    <location>
        <begin position="140"/>
        <end position="174"/>
    </location>
</feature>
<feature type="compositionally biased region" description="Low complexity" evidence="1">
    <location>
        <begin position="188"/>
        <end position="199"/>
    </location>
</feature>
<accession>A0AAN7GQS0</accession>
<evidence type="ECO:0000256" key="2">
    <source>
        <dbReference type="SAM" id="SignalP"/>
    </source>
</evidence>
<keyword evidence="2" id="KW-0732">Signal</keyword>
<reference evidence="3" key="1">
    <citation type="journal article" date="2023" name="Mol. Phylogenet. Evol.">
        <title>Genome-scale phylogeny and comparative genomics of the fungal order Sordariales.</title>
        <authorList>
            <person name="Hensen N."/>
            <person name="Bonometti L."/>
            <person name="Westerberg I."/>
            <person name="Brannstrom I.O."/>
            <person name="Guillou S."/>
            <person name="Cros-Aarteil S."/>
            <person name="Calhoun S."/>
            <person name="Haridas S."/>
            <person name="Kuo A."/>
            <person name="Mondo S."/>
            <person name="Pangilinan J."/>
            <person name="Riley R."/>
            <person name="LaButti K."/>
            <person name="Andreopoulos B."/>
            <person name="Lipzen A."/>
            <person name="Chen C."/>
            <person name="Yan M."/>
            <person name="Daum C."/>
            <person name="Ng V."/>
            <person name="Clum A."/>
            <person name="Steindorff A."/>
            <person name="Ohm R.A."/>
            <person name="Martin F."/>
            <person name="Silar P."/>
            <person name="Natvig D.O."/>
            <person name="Lalanne C."/>
            <person name="Gautier V."/>
            <person name="Ament-Velasquez S.L."/>
            <person name="Kruys A."/>
            <person name="Hutchinson M.I."/>
            <person name="Powell A.J."/>
            <person name="Barry K."/>
            <person name="Miller A.N."/>
            <person name="Grigoriev I.V."/>
            <person name="Debuchy R."/>
            <person name="Gladieux P."/>
            <person name="Hiltunen Thoren M."/>
            <person name="Johannesson H."/>
        </authorList>
    </citation>
    <scope>NUCLEOTIDE SEQUENCE</scope>
    <source>
        <strain evidence="3">CBS 990.96</strain>
    </source>
</reference>
<protein>
    <recommendedName>
        <fullName evidence="5">Extracellular membrane protein CFEM domain-containing protein</fullName>
    </recommendedName>
</protein>
<organism evidence="3 4">
    <name type="scientific">Podospora fimiseda</name>
    <dbReference type="NCBI Taxonomy" id="252190"/>
    <lineage>
        <taxon>Eukaryota</taxon>
        <taxon>Fungi</taxon>
        <taxon>Dikarya</taxon>
        <taxon>Ascomycota</taxon>
        <taxon>Pezizomycotina</taxon>
        <taxon>Sordariomycetes</taxon>
        <taxon>Sordariomycetidae</taxon>
        <taxon>Sordariales</taxon>
        <taxon>Podosporaceae</taxon>
        <taxon>Podospora</taxon>
    </lineage>
</organism>
<evidence type="ECO:0008006" key="5">
    <source>
        <dbReference type="Google" id="ProtNLM"/>
    </source>
</evidence>
<sequence>MHTLQQQRWTTLLILLLWTSTTATALSLSNFQLITSSAVPIPCILSYNSQITGCTTRDFIRGNFCSSECVRGLTKIQTDLQDVCTDARVSGTSVLGQVLLGNLVGLLCPGGTVRPPTTTSARVVSPTTTRSLLTFTTVRTATTTSASPPTSTEEVEDTTTSSSSSTTTEEVVRTPTDVPTFVQSEVVTTTTTSSSTSTSVAAPEATNEPGLVPGSGGGSPFDFAVRSSGAMRSSMASDWVIGAVVLGMSLMMVLH</sequence>
<comment type="caution">
    <text evidence="3">The sequence shown here is derived from an EMBL/GenBank/DDBJ whole genome shotgun (WGS) entry which is preliminary data.</text>
</comment>
<keyword evidence="4" id="KW-1185">Reference proteome</keyword>
<gene>
    <name evidence="3" type="ORF">QBC38DRAFT_287823</name>
</gene>
<proteinExistence type="predicted"/>
<dbReference type="EMBL" id="MU865384">
    <property type="protein sequence ID" value="KAK4224761.1"/>
    <property type="molecule type" value="Genomic_DNA"/>
</dbReference>
<feature type="chain" id="PRO_5043028701" description="Extracellular membrane protein CFEM domain-containing protein" evidence="2">
    <location>
        <begin position="26"/>
        <end position="255"/>
    </location>
</feature>